<evidence type="ECO:0000313" key="4">
    <source>
        <dbReference type="Proteomes" id="UP000269591"/>
    </source>
</evidence>
<proteinExistence type="predicted"/>
<dbReference type="PROSITE" id="PS51257">
    <property type="entry name" value="PROKAR_LIPOPROTEIN"/>
    <property type="match status" value="1"/>
</dbReference>
<evidence type="ECO:0000256" key="1">
    <source>
        <dbReference type="SAM" id="SignalP"/>
    </source>
</evidence>
<name>A0A3N0B4G1_9ACTN</name>
<dbReference type="AlphaFoldDB" id="A0A3N0B4G1"/>
<dbReference type="EMBL" id="DYWI01000036">
    <property type="protein sequence ID" value="HJF64933.1"/>
    <property type="molecule type" value="Genomic_DNA"/>
</dbReference>
<reference evidence="2" key="4">
    <citation type="submission" date="2021-09" db="EMBL/GenBank/DDBJ databases">
        <authorList>
            <person name="Gilroy R."/>
        </authorList>
    </citation>
    <scope>NUCLEOTIDE SEQUENCE</scope>
    <source>
        <strain evidence="2">ChiGjej6B6-11269</strain>
    </source>
</reference>
<reference evidence="3" key="2">
    <citation type="journal article" date="2019" name="Microbiol. Resour. Announc.">
        <title>Draft Genome Sequences of Type Strains of Gordonibacter faecihominis, Paraeggerthella hongkongensis, Parvibacter caecicola,Slackia equolifaciens, Slackia faecicanis, and Slackia isoflavoniconvertens.</title>
        <authorList>
            <person name="Danylec N."/>
            <person name="Stoll D.A."/>
            <person name="Dotsch A."/>
            <person name="Huch M."/>
        </authorList>
    </citation>
    <scope>NUCLEOTIDE SEQUENCE</scope>
    <source>
        <strain evidence="3">DSM 24851</strain>
    </source>
</reference>
<gene>
    <name evidence="3" type="ORF">DMP06_00915</name>
    <name evidence="2" type="ORF">K8U77_02290</name>
</gene>
<dbReference type="OrthoDB" id="3182075at2"/>
<organism evidence="3 4">
    <name type="scientific">Slackia equolifaciens</name>
    <dbReference type="NCBI Taxonomy" id="498718"/>
    <lineage>
        <taxon>Bacteria</taxon>
        <taxon>Bacillati</taxon>
        <taxon>Actinomycetota</taxon>
        <taxon>Coriobacteriia</taxon>
        <taxon>Eggerthellales</taxon>
        <taxon>Eggerthellaceae</taxon>
        <taxon>Slackia</taxon>
    </lineage>
</organism>
<sequence>MSKTKKILVALIAALTLTAGLSLVACSSGEAPEDAIRADLAAQFDPIKNHDQEVMDELTASVESAGLDEYGVSNSDFVASLLDGFDYTVDSISVAEDGNTATAAVTMTCKTFTDATARAEELSAEFGESDEVLDMSTEEINAKIGEIMMQAINETEPKATSCEFGYTLVDGTWTIDSSAESEIYNAFFA</sequence>
<feature type="chain" id="PRO_5038303562" description="DUF5105 domain-containing protein" evidence="1">
    <location>
        <begin position="26"/>
        <end position="189"/>
    </location>
</feature>
<reference evidence="2" key="3">
    <citation type="journal article" date="2021" name="PeerJ">
        <title>Extensive microbial diversity within the chicken gut microbiome revealed by metagenomics and culture.</title>
        <authorList>
            <person name="Gilroy R."/>
            <person name="Ravi A."/>
            <person name="Getino M."/>
            <person name="Pursley I."/>
            <person name="Horton D.L."/>
            <person name="Alikhan N.F."/>
            <person name="Baker D."/>
            <person name="Gharbi K."/>
            <person name="Hall N."/>
            <person name="Watson M."/>
            <person name="Adriaenssens E.M."/>
            <person name="Foster-Nyarko E."/>
            <person name="Jarju S."/>
            <person name="Secka A."/>
            <person name="Antonio M."/>
            <person name="Oren A."/>
            <person name="Chaudhuri R.R."/>
            <person name="La Ragione R."/>
            <person name="Hildebrand F."/>
            <person name="Pallen M.J."/>
        </authorList>
    </citation>
    <scope>NUCLEOTIDE SEQUENCE</scope>
    <source>
        <strain evidence="2">ChiGjej6B6-11269</strain>
    </source>
</reference>
<accession>A0A3N0B4G1</accession>
<keyword evidence="4" id="KW-1185">Reference proteome</keyword>
<feature type="signal peptide" evidence="1">
    <location>
        <begin position="1"/>
        <end position="25"/>
    </location>
</feature>
<keyword evidence="1" id="KW-0732">Signal</keyword>
<evidence type="ECO:0008006" key="5">
    <source>
        <dbReference type="Google" id="ProtNLM"/>
    </source>
</evidence>
<comment type="caution">
    <text evidence="3">The sequence shown here is derived from an EMBL/GenBank/DDBJ whole genome shotgun (WGS) entry which is preliminary data.</text>
</comment>
<evidence type="ECO:0000313" key="3">
    <source>
        <dbReference type="EMBL" id="RNL42001.1"/>
    </source>
</evidence>
<dbReference type="EMBL" id="QIBX01000001">
    <property type="protein sequence ID" value="RNL42001.1"/>
    <property type="molecule type" value="Genomic_DNA"/>
</dbReference>
<reference evidence="4" key="1">
    <citation type="submission" date="2018-05" db="EMBL/GenBank/DDBJ databases">
        <title>Genome Sequencing of selected type strains of the family Eggerthellaceae.</title>
        <authorList>
            <person name="Danylec N."/>
            <person name="Stoll D.A."/>
            <person name="Doetsch A."/>
            <person name="Huch M."/>
        </authorList>
    </citation>
    <scope>NUCLEOTIDE SEQUENCE [LARGE SCALE GENOMIC DNA]</scope>
    <source>
        <strain evidence="4">DSM 24851</strain>
    </source>
</reference>
<evidence type="ECO:0000313" key="2">
    <source>
        <dbReference type="EMBL" id="HJF64933.1"/>
    </source>
</evidence>
<dbReference type="RefSeq" id="WP_123207860.1">
    <property type="nucleotide sequence ID" value="NZ_JBHTHO010000011.1"/>
</dbReference>
<protein>
    <recommendedName>
        <fullName evidence="5">DUF5105 domain-containing protein</fullName>
    </recommendedName>
</protein>
<dbReference type="Proteomes" id="UP000269591">
    <property type="component" value="Unassembled WGS sequence"/>
</dbReference>
<dbReference type="Proteomes" id="UP000786989">
    <property type="component" value="Unassembled WGS sequence"/>
</dbReference>